<comment type="caution">
    <text evidence="5">The sequence shown here is derived from an EMBL/GenBank/DDBJ whole genome shotgun (WGS) entry which is preliminary data.</text>
</comment>
<proteinExistence type="predicted"/>
<dbReference type="GO" id="GO:0001228">
    <property type="term" value="F:DNA-binding transcription activator activity, RNA polymerase II-specific"/>
    <property type="evidence" value="ECO:0007669"/>
    <property type="project" value="TreeGrafter"/>
</dbReference>
<evidence type="ECO:0000256" key="4">
    <source>
        <dbReference type="SAM" id="MobiDB-lite"/>
    </source>
</evidence>
<dbReference type="Proteomes" id="UP001211907">
    <property type="component" value="Unassembled WGS sequence"/>
</dbReference>
<keyword evidence="3" id="KW-0175">Coiled coil</keyword>
<dbReference type="Gene3D" id="1.20.5.170">
    <property type="match status" value="1"/>
</dbReference>
<reference evidence="5" key="1">
    <citation type="submission" date="2020-05" db="EMBL/GenBank/DDBJ databases">
        <title>Phylogenomic resolution of chytrid fungi.</title>
        <authorList>
            <person name="Stajich J.E."/>
            <person name="Amses K."/>
            <person name="Simmons R."/>
            <person name="Seto K."/>
            <person name="Myers J."/>
            <person name="Bonds A."/>
            <person name="Quandt C.A."/>
            <person name="Barry K."/>
            <person name="Liu P."/>
            <person name="Grigoriev I."/>
            <person name="Longcore J.E."/>
            <person name="James T.Y."/>
        </authorList>
    </citation>
    <scope>NUCLEOTIDE SEQUENCE</scope>
    <source>
        <strain evidence="5">JEL0513</strain>
    </source>
</reference>
<dbReference type="AlphaFoldDB" id="A0AAD5SSI9"/>
<dbReference type="PANTHER" id="PTHR40621">
    <property type="entry name" value="TRANSCRIPTION FACTOR KAPC-RELATED"/>
    <property type="match status" value="1"/>
</dbReference>
<dbReference type="PANTHER" id="PTHR40621:SF6">
    <property type="entry name" value="AP-1-LIKE TRANSCRIPTION FACTOR YAP1-RELATED"/>
    <property type="match status" value="1"/>
</dbReference>
<dbReference type="GO" id="GO:0000976">
    <property type="term" value="F:transcription cis-regulatory region binding"/>
    <property type="evidence" value="ECO:0007669"/>
    <property type="project" value="InterPro"/>
</dbReference>
<evidence type="ECO:0000313" key="5">
    <source>
        <dbReference type="EMBL" id="KAJ3097061.1"/>
    </source>
</evidence>
<dbReference type="EMBL" id="JADGJH010002544">
    <property type="protein sequence ID" value="KAJ3097061.1"/>
    <property type="molecule type" value="Genomic_DNA"/>
</dbReference>
<feature type="region of interest" description="Disordered" evidence="4">
    <location>
        <begin position="1"/>
        <end position="50"/>
    </location>
</feature>
<comment type="subcellular location">
    <subcellularLocation>
        <location evidence="1">Nucleus</location>
    </subcellularLocation>
</comment>
<protein>
    <recommendedName>
        <fullName evidence="7">BZIP domain-containing protein</fullName>
    </recommendedName>
</protein>
<evidence type="ECO:0000256" key="1">
    <source>
        <dbReference type="ARBA" id="ARBA00004123"/>
    </source>
</evidence>
<feature type="coiled-coil region" evidence="3">
    <location>
        <begin position="114"/>
        <end position="158"/>
    </location>
</feature>
<evidence type="ECO:0000256" key="2">
    <source>
        <dbReference type="ARBA" id="ARBA00023242"/>
    </source>
</evidence>
<dbReference type="GO" id="GO:0090575">
    <property type="term" value="C:RNA polymerase II transcription regulator complex"/>
    <property type="evidence" value="ECO:0007669"/>
    <property type="project" value="TreeGrafter"/>
</dbReference>
<keyword evidence="2" id="KW-0539">Nucleus</keyword>
<evidence type="ECO:0000256" key="3">
    <source>
        <dbReference type="SAM" id="Coils"/>
    </source>
</evidence>
<dbReference type="CDD" id="cd14688">
    <property type="entry name" value="bZIP_YAP"/>
    <property type="match status" value="1"/>
</dbReference>
<accession>A0AAD5SSI9</accession>
<evidence type="ECO:0008006" key="7">
    <source>
        <dbReference type="Google" id="ProtNLM"/>
    </source>
</evidence>
<organism evidence="5 6">
    <name type="scientific">Physocladia obscura</name>
    <dbReference type="NCBI Taxonomy" id="109957"/>
    <lineage>
        <taxon>Eukaryota</taxon>
        <taxon>Fungi</taxon>
        <taxon>Fungi incertae sedis</taxon>
        <taxon>Chytridiomycota</taxon>
        <taxon>Chytridiomycota incertae sedis</taxon>
        <taxon>Chytridiomycetes</taxon>
        <taxon>Chytridiales</taxon>
        <taxon>Chytriomycetaceae</taxon>
        <taxon>Physocladia</taxon>
    </lineage>
</organism>
<keyword evidence="6" id="KW-1185">Reference proteome</keyword>
<dbReference type="InterPro" id="IPR050936">
    <property type="entry name" value="AP-1-like"/>
</dbReference>
<gene>
    <name evidence="5" type="ORF">HK100_005438</name>
</gene>
<feature type="compositionally biased region" description="Basic and acidic residues" evidence="4">
    <location>
        <begin position="1"/>
        <end position="11"/>
    </location>
</feature>
<name>A0AAD5SSI9_9FUNG</name>
<evidence type="ECO:0000313" key="6">
    <source>
        <dbReference type="Proteomes" id="UP001211907"/>
    </source>
</evidence>
<sequence length="415" mass="44762">METSKRTRDNDSGYSTSSIVGKRHSSTTEGSVTGSSDREYDSNNNTGVGELSSISIGISTSDGGSELGLVSGLVAKKKAGRKPKPITAEQTAAAATDSNAYQIERARKNQRAFRERKATQLQTLESEVAALRQQIGQEERLRSRVSELEAENELLKLKNFSFSFANPMPSSNYAVLAPPAPTTAATTTDIATTSTNTFSFDQHGQSRTSAMQLSSSATPAAPVISATPSQVTVDGCLQKLTTITTPPNTNTNANTTAADFLAYRQPSTQPPVFAPINNNNDDLLELLFAAEQAPQQQSLQQHSQQPQLLYSSSLSTLPSVPNDLLSHVANVNAMLKSVPSLKKIPAVVDELTDWFAKINIIGYTPEELKEKNPEEHQQIQDLKETLLSVAKGEDKCTVVHILDGCKNSHPDPPSY</sequence>